<keyword evidence="8" id="KW-1185">Reference proteome</keyword>
<dbReference type="Gene3D" id="1.10.150.130">
    <property type="match status" value="1"/>
</dbReference>
<feature type="region of interest" description="Disordered" evidence="5">
    <location>
        <begin position="377"/>
        <end position="398"/>
    </location>
</feature>
<evidence type="ECO:0000313" key="7">
    <source>
        <dbReference type="EMBL" id="AJG23374.1"/>
    </source>
</evidence>
<accession>A0A0C4YMT5</accession>
<protein>
    <submittedName>
        <fullName evidence="7">Phage-related integrase</fullName>
    </submittedName>
</protein>
<dbReference type="InterPro" id="IPR010998">
    <property type="entry name" value="Integrase_recombinase_N"/>
</dbReference>
<keyword evidence="2" id="KW-0229">DNA integration</keyword>
<dbReference type="GO" id="GO:0006310">
    <property type="term" value="P:DNA recombination"/>
    <property type="evidence" value="ECO:0007669"/>
    <property type="project" value="UniProtKB-KW"/>
</dbReference>
<feature type="domain" description="Tyr recombinase" evidence="6">
    <location>
        <begin position="183"/>
        <end position="375"/>
    </location>
</feature>
<dbReference type="PANTHER" id="PTHR30349:SF81">
    <property type="entry name" value="TYROSINE RECOMBINASE XERC"/>
    <property type="match status" value="1"/>
</dbReference>
<dbReference type="InterPro" id="IPR013762">
    <property type="entry name" value="Integrase-like_cat_sf"/>
</dbReference>
<evidence type="ECO:0000256" key="4">
    <source>
        <dbReference type="ARBA" id="ARBA00023172"/>
    </source>
</evidence>
<evidence type="ECO:0000256" key="1">
    <source>
        <dbReference type="ARBA" id="ARBA00022829"/>
    </source>
</evidence>
<dbReference type="GO" id="GO:0003677">
    <property type="term" value="F:DNA binding"/>
    <property type="evidence" value="ECO:0007669"/>
    <property type="project" value="UniProtKB-KW"/>
</dbReference>
<dbReference type="CDD" id="cd00799">
    <property type="entry name" value="INT_Cre_C"/>
    <property type="match status" value="1"/>
</dbReference>
<dbReference type="PROSITE" id="PS51898">
    <property type="entry name" value="TYR_RECOMBINASE"/>
    <property type="match status" value="1"/>
</dbReference>
<dbReference type="GO" id="GO:0007059">
    <property type="term" value="P:chromosome segregation"/>
    <property type="evidence" value="ECO:0007669"/>
    <property type="project" value="UniProtKB-KW"/>
</dbReference>
<evidence type="ECO:0000259" key="6">
    <source>
        <dbReference type="PROSITE" id="PS51898"/>
    </source>
</evidence>
<dbReference type="SUPFAM" id="SSF47823">
    <property type="entry name" value="lambda integrase-like, N-terminal domain"/>
    <property type="match status" value="1"/>
</dbReference>
<gene>
    <name evidence="7" type="ORF">RR42_s1786</name>
</gene>
<evidence type="ECO:0000256" key="5">
    <source>
        <dbReference type="SAM" id="MobiDB-lite"/>
    </source>
</evidence>
<proteinExistence type="predicted"/>
<reference evidence="7 8" key="1">
    <citation type="journal article" date="2015" name="Genome Announc.">
        <title>Complete Genome Sequence of Cupriavidus basilensis 4G11, Isolated from the Oak Ridge Field Research Center Site.</title>
        <authorList>
            <person name="Ray J."/>
            <person name="Waters R.J."/>
            <person name="Skerker J.M."/>
            <person name="Kuehl J.V."/>
            <person name="Price M.N."/>
            <person name="Huang J."/>
            <person name="Chakraborty R."/>
            <person name="Arkin A.P."/>
            <person name="Deutschbauer A."/>
        </authorList>
    </citation>
    <scope>NUCLEOTIDE SEQUENCE [LARGE SCALE GENOMIC DNA]</scope>
    <source>
        <strain evidence="7">4G11</strain>
    </source>
</reference>
<evidence type="ECO:0000256" key="2">
    <source>
        <dbReference type="ARBA" id="ARBA00022908"/>
    </source>
</evidence>
<dbReference type="EMBL" id="CP010537">
    <property type="protein sequence ID" value="AJG23374.1"/>
    <property type="molecule type" value="Genomic_DNA"/>
</dbReference>
<dbReference type="RefSeq" id="WP_236702228.1">
    <property type="nucleotide sequence ID" value="NZ_CP010537.1"/>
</dbReference>
<dbReference type="STRING" id="68895.RR42_s1786"/>
<evidence type="ECO:0000313" key="8">
    <source>
        <dbReference type="Proteomes" id="UP000031843"/>
    </source>
</evidence>
<dbReference type="Pfam" id="PF00589">
    <property type="entry name" value="Phage_integrase"/>
    <property type="match status" value="1"/>
</dbReference>
<dbReference type="InterPro" id="IPR002104">
    <property type="entry name" value="Integrase_catalytic"/>
</dbReference>
<organism evidence="7 8">
    <name type="scientific">Cupriavidus basilensis</name>
    <dbReference type="NCBI Taxonomy" id="68895"/>
    <lineage>
        <taxon>Bacteria</taxon>
        <taxon>Pseudomonadati</taxon>
        <taxon>Pseudomonadota</taxon>
        <taxon>Betaproteobacteria</taxon>
        <taxon>Burkholderiales</taxon>
        <taxon>Burkholderiaceae</taxon>
        <taxon>Cupriavidus</taxon>
    </lineage>
</organism>
<sequence>MISQEPPLFLGDKAENLPNRPDSLSLKPVHADFPAPLRPSELDPLGRQAAEALYREGESANTVASYRSALRYWAGWFALRYGQPIALPLQPAVIIQFVVDHATRTTPQGPVSELPPAIDAALVARGLKARTGPPALATLMHRLAVIAKAHRLENLDNPCADPAVRELVARTRRAYAKRGERPARKAALTREPLSRLLETCDDSLIGLRDRALLLFAWSSGGRRRSEVAGATLANLRRLAPGEFVYQLGWSKTNQAGADLPDNAKPVIGAAGTALEAWLKAAGIGDGAIFRRVRRGGHVGQALSDAAVRKIVRQRCEAAGLEGDFSAHSLRSGFVTEAASRQVPMAEAMAMTGHTSVATLVRYFRAADARRSVAADLIGVPDEDAEPPPPGVSQSLTAR</sequence>
<dbReference type="Proteomes" id="UP000031843">
    <property type="component" value="Chromosome secondary"/>
</dbReference>
<dbReference type="Gene3D" id="1.10.443.10">
    <property type="entry name" value="Intergrase catalytic core"/>
    <property type="match status" value="1"/>
</dbReference>
<evidence type="ECO:0000256" key="3">
    <source>
        <dbReference type="ARBA" id="ARBA00023125"/>
    </source>
</evidence>
<dbReference type="SUPFAM" id="SSF56349">
    <property type="entry name" value="DNA breaking-rejoining enzymes"/>
    <property type="match status" value="1"/>
</dbReference>
<dbReference type="PANTHER" id="PTHR30349">
    <property type="entry name" value="PHAGE INTEGRASE-RELATED"/>
    <property type="match status" value="1"/>
</dbReference>
<keyword evidence="1" id="KW-0159">Chromosome partition</keyword>
<dbReference type="KEGG" id="cbw:RR42_s1786"/>
<dbReference type="InterPro" id="IPR050090">
    <property type="entry name" value="Tyrosine_recombinase_XerCD"/>
</dbReference>
<keyword evidence="4" id="KW-0233">DNA recombination</keyword>
<name>A0A0C4YMT5_9BURK</name>
<dbReference type="InterPro" id="IPR011010">
    <property type="entry name" value="DNA_brk_join_enz"/>
</dbReference>
<dbReference type="AlphaFoldDB" id="A0A0C4YMT5"/>
<dbReference type="GO" id="GO:0015074">
    <property type="term" value="P:DNA integration"/>
    <property type="evidence" value="ECO:0007669"/>
    <property type="project" value="UniProtKB-KW"/>
</dbReference>
<keyword evidence="3" id="KW-0238">DNA-binding</keyword>
<feature type="region of interest" description="Disordered" evidence="5">
    <location>
        <begin position="1"/>
        <end position="22"/>
    </location>
</feature>